<sequence>MLVTTLAGSAEGDHIDGEGLNARFFNPRGLEVDNSGNVYVVDCSNCSIRRISPEGHVSTVAGMTAERSRIQSRIDGPVEGARFRNPDDLTLDADGNIYVTDAGVIRKISSGQVHTLKFDIPVEYNVPSSGDEDGTPTSLAMDSRGNLVLATGHRILRVNSEDLVCTVLASIPTAEITAVAVDDHDNVIFTEETEGCLGIWKVAGGSLSPVLIGPGSTGSMISTGGVAVDGDGNVILADIHRGTILMVSLQGQLSVLFEGSTSQESEGPPADLLSPHGLALDGEGNIIVADCEHHCIRKMHAQLTPPRRLEKPPLASTFVADLRGAYESGLMADVVLVVGEDHIPAHRVILASRSEYFSTVLKSGFEEAAARRIEIQDATTMAVRALLAYLYTDQVLVQDDILIDVMELAHRYGVERLHRECVRQCRRRVTPKTAVPWFIQCHAHQQHEARDCMFRYVTRNFKIIRAEARDTIEMLSVHPELMVSVVLQLE</sequence>
<feature type="repeat" description="NHL" evidence="2">
    <location>
        <begin position="259"/>
        <end position="302"/>
    </location>
</feature>
<dbReference type="InterPro" id="IPR000210">
    <property type="entry name" value="BTB/POZ_dom"/>
</dbReference>
<protein>
    <recommendedName>
        <fullName evidence="3">BTB domain-containing protein</fullName>
    </recommendedName>
</protein>
<dbReference type="PROSITE" id="PS50097">
    <property type="entry name" value="BTB"/>
    <property type="match status" value="1"/>
</dbReference>
<dbReference type="InterPro" id="IPR011333">
    <property type="entry name" value="SKP1/BTB/POZ_sf"/>
</dbReference>
<proteinExistence type="predicted"/>
<dbReference type="EMBL" id="HBGA01039660">
    <property type="protein sequence ID" value="CAD9003311.1"/>
    <property type="molecule type" value="Transcribed_RNA"/>
</dbReference>
<dbReference type="SUPFAM" id="SSF63829">
    <property type="entry name" value="Calcium-dependent phosphotriesterase"/>
    <property type="match status" value="1"/>
</dbReference>
<feature type="repeat" description="NHL" evidence="2">
    <location>
        <begin position="24"/>
        <end position="54"/>
    </location>
</feature>
<name>A0A7S1N863_9EUGL</name>
<evidence type="ECO:0000259" key="3">
    <source>
        <dbReference type="PROSITE" id="PS50097"/>
    </source>
</evidence>
<dbReference type="PANTHER" id="PTHR13833:SF71">
    <property type="entry name" value="NHL DOMAIN-CONTAINING PROTEIN"/>
    <property type="match status" value="1"/>
</dbReference>
<evidence type="ECO:0000313" key="4">
    <source>
        <dbReference type="EMBL" id="CAD9003311.1"/>
    </source>
</evidence>
<dbReference type="Gene3D" id="2.120.10.30">
    <property type="entry name" value="TolB, C-terminal domain"/>
    <property type="match status" value="2"/>
</dbReference>
<dbReference type="Gene3D" id="3.30.710.10">
    <property type="entry name" value="Potassium Channel Kv1.1, Chain A"/>
    <property type="match status" value="1"/>
</dbReference>
<dbReference type="Pfam" id="PF01436">
    <property type="entry name" value="NHL"/>
    <property type="match status" value="1"/>
</dbReference>
<evidence type="ECO:0000256" key="2">
    <source>
        <dbReference type="PROSITE-ProRule" id="PRU00504"/>
    </source>
</evidence>
<organism evidence="4">
    <name type="scientific">Eutreptiella gymnastica</name>
    <dbReference type="NCBI Taxonomy" id="73025"/>
    <lineage>
        <taxon>Eukaryota</taxon>
        <taxon>Discoba</taxon>
        <taxon>Euglenozoa</taxon>
        <taxon>Euglenida</taxon>
        <taxon>Spirocuta</taxon>
        <taxon>Euglenophyceae</taxon>
        <taxon>Eutreptiales</taxon>
        <taxon>Eutreptiaceae</taxon>
        <taxon>Eutreptiella</taxon>
    </lineage>
</organism>
<dbReference type="SUPFAM" id="SSF54695">
    <property type="entry name" value="POZ domain"/>
    <property type="match status" value="1"/>
</dbReference>
<dbReference type="PROSITE" id="PS51125">
    <property type="entry name" value="NHL"/>
    <property type="match status" value="2"/>
</dbReference>
<dbReference type="Pfam" id="PF00651">
    <property type="entry name" value="BTB"/>
    <property type="match status" value="1"/>
</dbReference>
<dbReference type="AlphaFoldDB" id="A0A7S1N863"/>
<dbReference type="InterPro" id="IPR011042">
    <property type="entry name" value="6-blade_b-propeller_TolB-like"/>
</dbReference>
<feature type="domain" description="BTB" evidence="3">
    <location>
        <begin position="332"/>
        <end position="399"/>
    </location>
</feature>
<accession>A0A7S1N863</accession>
<gene>
    <name evidence="4" type="ORF">EGYM00392_LOCUS14395</name>
</gene>
<evidence type="ECO:0000256" key="1">
    <source>
        <dbReference type="ARBA" id="ARBA00022737"/>
    </source>
</evidence>
<dbReference type="PANTHER" id="PTHR13833">
    <property type="match status" value="1"/>
</dbReference>
<dbReference type="InterPro" id="IPR001258">
    <property type="entry name" value="NHL_repeat"/>
</dbReference>
<keyword evidence="1" id="KW-0677">Repeat</keyword>
<dbReference type="SMART" id="SM00225">
    <property type="entry name" value="BTB"/>
    <property type="match status" value="1"/>
</dbReference>
<reference evidence="4" key="1">
    <citation type="submission" date="2021-01" db="EMBL/GenBank/DDBJ databases">
        <authorList>
            <person name="Corre E."/>
            <person name="Pelletier E."/>
            <person name="Niang G."/>
            <person name="Scheremetjew M."/>
            <person name="Finn R."/>
            <person name="Kale V."/>
            <person name="Holt S."/>
            <person name="Cochrane G."/>
            <person name="Meng A."/>
            <person name="Brown T."/>
            <person name="Cohen L."/>
        </authorList>
    </citation>
    <scope>NUCLEOTIDE SEQUENCE</scope>
    <source>
        <strain evidence="4">NIES-381</strain>
    </source>
</reference>